<organism evidence="2 3">
    <name type="scientific">Marivirga aurantiaca</name>
    <dbReference type="NCBI Taxonomy" id="2802615"/>
    <lineage>
        <taxon>Bacteria</taxon>
        <taxon>Pseudomonadati</taxon>
        <taxon>Bacteroidota</taxon>
        <taxon>Cytophagia</taxon>
        <taxon>Cytophagales</taxon>
        <taxon>Marivirgaceae</taxon>
        <taxon>Marivirga</taxon>
    </lineage>
</organism>
<dbReference type="Gene3D" id="3.40.630.10">
    <property type="entry name" value="Zn peptidases"/>
    <property type="match status" value="1"/>
</dbReference>
<dbReference type="PANTHER" id="PTHR12147:SF26">
    <property type="entry name" value="PEPTIDASE M28 DOMAIN-CONTAINING PROTEIN"/>
    <property type="match status" value="1"/>
</dbReference>
<comment type="caution">
    <text evidence="2">The sequence shown here is derived from an EMBL/GenBank/DDBJ whole genome shotgun (WGS) entry which is preliminary data.</text>
</comment>
<keyword evidence="3" id="KW-1185">Reference proteome</keyword>
<accession>A0A935C966</accession>
<evidence type="ECO:0000313" key="3">
    <source>
        <dbReference type="Proteomes" id="UP000611723"/>
    </source>
</evidence>
<dbReference type="GO" id="GO:0008235">
    <property type="term" value="F:metalloexopeptidase activity"/>
    <property type="evidence" value="ECO:0007669"/>
    <property type="project" value="InterPro"/>
</dbReference>
<evidence type="ECO:0000259" key="1">
    <source>
        <dbReference type="Pfam" id="PF04389"/>
    </source>
</evidence>
<reference evidence="2" key="1">
    <citation type="submission" date="2021-01" db="EMBL/GenBank/DDBJ databases">
        <title>Marivirga aurantiaca sp. nov., isolated from intertidal surface sediments.</title>
        <authorList>
            <person name="Zhang M."/>
        </authorList>
    </citation>
    <scope>NUCLEOTIDE SEQUENCE</scope>
    <source>
        <strain evidence="2">S37H4</strain>
    </source>
</reference>
<dbReference type="Pfam" id="PF04389">
    <property type="entry name" value="Peptidase_M28"/>
    <property type="match status" value="1"/>
</dbReference>
<dbReference type="SUPFAM" id="SSF53187">
    <property type="entry name" value="Zn-dependent exopeptidases"/>
    <property type="match status" value="1"/>
</dbReference>
<dbReference type="AlphaFoldDB" id="A0A935C966"/>
<protein>
    <submittedName>
        <fullName evidence="2">M28 family peptidase</fullName>
    </submittedName>
</protein>
<dbReference type="Proteomes" id="UP000611723">
    <property type="component" value="Unassembled WGS sequence"/>
</dbReference>
<sequence length="410" mass="45940">MRIILLTLFILFNCFSGYSQREKARQLISILASDSLAGRGYVENGQAKASDFISNELTNNGVSSIQQHLTYSVNTFPGNIQFNVFSENDEIAYQPGVDFLIHPASGSVKFKKKTIIQLTVDEIEGISSRLKSKSVYTIERDQENSAKINEFITEFLEKPTFKSSLLIVQDTGKLTWFPSQTQSVNAVILLRPELKSKQINAHWKAELKRQFSSANILAKISGKRSDSVVMFSAHYDHLGKMGDEAIFPGAHDNASGVAMLLTLSEYFADHTPEFDTYFLFTTGEELGLLGSYYFVQNPLFDLSKIKLLINLDLLGTGEEGIMVVNAKKHKKIYEQMKTLNAHHLIPEIKARGEACNSDHCLFDKSGVPAIYIYTLGGRKAYHDVEDKAEGLSLYGYDAIQQLIIDLCFQL</sequence>
<proteinExistence type="predicted"/>
<gene>
    <name evidence="2" type="ORF">JKA74_12340</name>
</gene>
<feature type="domain" description="Peptidase M28" evidence="1">
    <location>
        <begin position="215"/>
        <end position="405"/>
    </location>
</feature>
<dbReference type="PANTHER" id="PTHR12147">
    <property type="entry name" value="METALLOPEPTIDASE M28 FAMILY MEMBER"/>
    <property type="match status" value="1"/>
</dbReference>
<dbReference type="RefSeq" id="WP_201431502.1">
    <property type="nucleotide sequence ID" value="NZ_JAEQBW010000005.1"/>
</dbReference>
<name>A0A935C966_9BACT</name>
<dbReference type="EMBL" id="JAEQBW010000005">
    <property type="protein sequence ID" value="MBK6265824.1"/>
    <property type="molecule type" value="Genomic_DNA"/>
</dbReference>
<evidence type="ECO:0000313" key="2">
    <source>
        <dbReference type="EMBL" id="MBK6265824.1"/>
    </source>
</evidence>
<dbReference type="InterPro" id="IPR007484">
    <property type="entry name" value="Peptidase_M28"/>
</dbReference>
<dbReference type="GO" id="GO:0006508">
    <property type="term" value="P:proteolysis"/>
    <property type="evidence" value="ECO:0007669"/>
    <property type="project" value="InterPro"/>
</dbReference>
<dbReference type="InterPro" id="IPR045175">
    <property type="entry name" value="M28_fam"/>
</dbReference>